<feature type="region of interest" description="Disordered" evidence="1">
    <location>
        <begin position="120"/>
        <end position="151"/>
    </location>
</feature>
<sequence>MSAQPPPPLSQGATDFESDSEYLGTPVDPPSTSQPHVAGYGPLDDYYCPSSSYENSSDYVAGHPATQYRYSDPEPVVAQQSFLLGQGYYEAAPSEDCTRSNGVIPYHWLGSGHAVANSERDQMAPCSQGGVSATTEGASQELGRRPDDPCAPYTAASLQYPEYHEDPAAYGDNMHTPSPYPSSRSRQPDLSVSYPLPGGQRLHGSRDDALVPSAASYAQAYYNDRYVESPIEEPRQCDPLVTSSGCAPLPSGGFDGQSQSCAPHLDTHLSASHVQVRRTTSHAVRFYQPPSCPYSYPVIDGPVLEAPGYSSDPLSVSSHLYPHSVIHAPRPQQLHDIHTLHDSTCLPGESQGRFPSHHVLSIPNGPMHPIPRPSSLIEDNPKKPLTLACFFCRKRKIACQSPPANSPDRTCNQCAKRKLKCVYPATSRRGVRPRVYDLHADDRLSRQSAPLSL</sequence>
<name>A0AAD7TYQ8_9APHY</name>
<keyword evidence="4" id="KW-1185">Reference proteome</keyword>
<feature type="compositionally biased region" description="Polar residues" evidence="1">
    <location>
        <begin position="129"/>
        <end position="138"/>
    </location>
</feature>
<evidence type="ECO:0000313" key="3">
    <source>
        <dbReference type="EMBL" id="KAJ8489537.1"/>
    </source>
</evidence>
<dbReference type="PROSITE" id="PS00463">
    <property type="entry name" value="ZN2_CY6_FUNGAL_1"/>
    <property type="match status" value="1"/>
</dbReference>
<dbReference type="Pfam" id="PF00172">
    <property type="entry name" value="Zn_clus"/>
    <property type="match status" value="1"/>
</dbReference>
<comment type="caution">
    <text evidence="3">The sequence shown here is derived from an EMBL/GenBank/DDBJ whole genome shotgun (WGS) entry which is preliminary data.</text>
</comment>
<protein>
    <recommendedName>
        <fullName evidence="2">Zn(2)-C6 fungal-type domain-containing protein</fullName>
    </recommendedName>
</protein>
<dbReference type="Proteomes" id="UP001215151">
    <property type="component" value="Unassembled WGS sequence"/>
</dbReference>
<organism evidence="3 4">
    <name type="scientific">Trametes cubensis</name>
    <dbReference type="NCBI Taxonomy" id="1111947"/>
    <lineage>
        <taxon>Eukaryota</taxon>
        <taxon>Fungi</taxon>
        <taxon>Dikarya</taxon>
        <taxon>Basidiomycota</taxon>
        <taxon>Agaricomycotina</taxon>
        <taxon>Agaricomycetes</taxon>
        <taxon>Polyporales</taxon>
        <taxon>Polyporaceae</taxon>
        <taxon>Trametes</taxon>
    </lineage>
</organism>
<dbReference type="AlphaFoldDB" id="A0AAD7TYQ8"/>
<accession>A0AAD7TYQ8</accession>
<dbReference type="SUPFAM" id="SSF57701">
    <property type="entry name" value="Zn2/Cys6 DNA-binding domain"/>
    <property type="match status" value="1"/>
</dbReference>
<dbReference type="Gene3D" id="4.10.240.10">
    <property type="entry name" value="Zn(2)-C6 fungal-type DNA-binding domain"/>
    <property type="match status" value="1"/>
</dbReference>
<feature type="region of interest" description="Disordered" evidence="1">
    <location>
        <begin position="1"/>
        <end position="41"/>
    </location>
</feature>
<evidence type="ECO:0000256" key="1">
    <source>
        <dbReference type="SAM" id="MobiDB-lite"/>
    </source>
</evidence>
<dbReference type="EMBL" id="JAPEVG010000047">
    <property type="protein sequence ID" value="KAJ8489537.1"/>
    <property type="molecule type" value="Genomic_DNA"/>
</dbReference>
<proteinExistence type="predicted"/>
<reference evidence="3" key="1">
    <citation type="submission" date="2022-11" db="EMBL/GenBank/DDBJ databases">
        <title>Genome Sequence of Cubamyces cubensis.</title>
        <authorList>
            <person name="Buettner E."/>
        </authorList>
    </citation>
    <scope>NUCLEOTIDE SEQUENCE</scope>
    <source>
        <strain evidence="3">MPL-01</strain>
    </source>
</reference>
<dbReference type="GO" id="GO:0008270">
    <property type="term" value="F:zinc ion binding"/>
    <property type="evidence" value="ECO:0007669"/>
    <property type="project" value="InterPro"/>
</dbReference>
<dbReference type="CDD" id="cd00067">
    <property type="entry name" value="GAL4"/>
    <property type="match status" value="1"/>
</dbReference>
<gene>
    <name evidence="3" type="ORF">ONZ51_g2864</name>
</gene>
<dbReference type="GO" id="GO:0000981">
    <property type="term" value="F:DNA-binding transcription factor activity, RNA polymerase II-specific"/>
    <property type="evidence" value="ECO:0007669"/>
    <property type="project" value="InterPro"/>
</dbReference>
<dbReference type="InterPro" id="IPR001138">
    <property type="entry name" value="Zn2Cys6_DnaBD"/>
</dbReference>
<feature type="region of interest" description="Disordered" evidence="1">
    <location>
        <begin position="165"/>
        <end position="191"/>
    </location>
</feature>
<evidence type="ECO:0000313" key="4">
    <source>
        <dbReference type="Proteomes" id="UP001215151"/>
    </source>
</evidence>
<feature type="domain" description="Zn(2)-C6 fungal-type" evidence="2">
    <location>
        <begin position="388"/>
        <end position="423"/>
    </location>
</feature>
<evidence type="ECO:0000259" key="2">
    <source>
        <dbReference type="PROSITE" id="PS50048"/>
    </source>
</evidence>
<dbReference type="PROSITE" id="PS50048">
    <property type="entry name" value="ZN2_CY6_FUNGAL_2"/>
    <property type="match status" value="1"/>
</dbReference>
<dbReference type="InterPro" id="IPR036864">
    <property type="entry name" value="Zn2-C6_fun-type_DNA-bd_sf"/>
</dbReference>